<evidence type="ECO:0000259" key="17">
    <source>
        <dbReference type="PROSITE" id="PS51462"/>
    </source>
</evidence>
<evidence type="ECO:0000256" key="9">
    <source>
        <dbReference type="ARBA" id="ARBA00039871"/>
    </source>
</evidence>
<evidence type="ECO:0000256" key="2">
    <source>
        <dbReference type="ARBA" id="ARBA00004604"/>
    </source>
</evidence>
<dbReference type="GO" id="GO:0005654">
    <property type="term" value="C:nucleoplasm"/>
    <property type="evidence" value="ECO:0007669"/>
    <property type="project" value="UniProtKB-SubCell"/>
</dbReference>
<evidence type="ECO:0000256" key="13">
    <source>
        <dbReference type="ARBA" id="ARBA00043162"/>
    </source>
</evidence>
<evidence type="ECO:0000256" key="12">
    <source>
        <dbReference type="ARBA" id="ARBA00042015"/>
    </source>
</evidence>
<dbReference type="InterPro" id="IPR015797">
    <property type="entry name" value="NUDIX_hydrolase-like_dom_sf"/>
</dbReference>
<keyword evidence="5" id="KW-0546">Nucleotide metabolism</keyword>
<name>T2M806_HYDVU</name>
<evidence type="ECO:0000256" key="7">
    <source>
        <dbReference type="ARBA" id="ARBA00038173"/>
    </source>
</evidence>
<keyword evidence="4" id="KW-0694">RNA-binding</keyword>
<dbReference type="PROSITE" id="PS51462">
    <property type="entry name" value="NUDIX"/>
    <property type="match status" value="1"/>
</dbReference>
<evidence type="ECO:0000313" key="18">
    <source>
        <dbReference type="EMBL" id="CDG68156.1"/>
    </source>
</evidence>
<evidence type="ECO:0000256" key="3">
    <source>
        <dbReference type="ARBA" id="ARBA00004642"/>
    </source>
</evidence>
<evidence type="ECO:0000256" key="10">
    <source>
        <dbReference type="ARBA" id="ARBA00041450"/>
    </source>
</evidence>
<sequence>MGAVMSLFTVTKHTYKLITRAESATLSSSWRHCVHAMIHAPLPEVKLFGWIPVKNAVLMEMRFDGRIGFPGGYVDDSDSSFEDALLREFNEELGELPKMFRFLPDDYLFCHMFNEKKLCLHFYCKQVTFQEFLEIEKRNMEQEYGGYEVLGTLRVPLYIMYDRRGGLPAFLRNNFIGNSKEQLIEAIRLKELVPLNFLNECVNLSNEIDKLSSESRGI</sequence>
<dbReference type="GO" id="GO:1990174">
    <property type="term" value="F:phosphodiesterase decapping endonuclease activity"/>
    <property type="evidence" value="ECO:0007669"/>
    <property type="project" value="TreeGrafter"/>
</dbReference>
<dbReference type="EC" id="3.6.1.64" evidence="8"/>
<reference evidence="18" key="1">
    <citation type="journal article" date="2013" name="Genome Biol. Evol.">
        <title>Punctuated emergences of genetic and phenotypic innovations in eumetazoan, bilaterian, euteleostome, and hominidae ancestors.</title>
        <authorList>
            <person name="Wenger Y."/>
            <person name="Galliot B."/>
        </authorList>
    </citation>
    <scope>NUCLEOTIDE SEQUENCE</scope>
    <source>
        <tissue evidence="18">Whole animals</tissue>
    </source>
</reference>
<comment type="catalytic activity">
    <reaction evidence="15">
        <text>IDP + H2O = IMP + phosphate + H(+)</text>
        <dbReference type="Rhea" id="RHEA:35207"/>
        <dbReference type="ChEBI" id="CHEBI:15377"/>
        <dbReference type="ChEBI" id="CHEBI:15378"/>
        <dbReference type="ChEBI" id="CHEBI:43474"/>
        <dbReference type="ChEBI" id="CHEBI:58053"/>
        <dbReference type="ChEBI" id="CHEBI:58280"/>
        <dbReference type="EC" id="3.6.1.64"/>
    </reaction>
    <physiologicalReaction direction="left-to-right" evidence="15">
        <dbReference type="Rhea" id="RHEA:35208"/>
    </physiologicalReaction>
</comment>
<evidence type="ECO:0000256" key="1">
    <source>
        <dbReference type="ARBA" id="ARBA00001941"/>
    </source>
</evidence>
<protein>
    <recommendedName>
        <fullName evidence="9">U8 snoRNA-decapping enzyme</fullName>
        <ecNumber evidence="8">3.6.1.64</ecNumber>
    </recommendedName>
    <alternativeName>
        <fullName evidence="12">IDP phosphatase</fullName>
    </alternativeName>
    <alternativeName>
        <fullName evidence="10">Inosine diphosphate phosphatase</fullName>
    </alternativeName>
    <alternativeName>
        <fullName evidence="11">Nucleoside diphosphate-linked moiety X motif 16</fullName>
    </alternativeName>
    <alternativeName>
        <fullName evidence="13">m7GpppN-mRNA hydrolase</fullName>
    </alternativeName>
</protein>
<evidence type="ECO:0000256" key="4">
    <source>
        <dbReference type="ARBA" id="ARBA00022884"/>
    </source>
</evidence>
<dbReference type="Gene3D" id="3.90.79.10">
    <property type="entry name" value="Nucleoside Triphosphate Pyrophosphohydrolase"/>
    <property type="match status" value="1"/>
</dbReference>
<comment type="catalytic activity">
    <reaction evidence="16">
        <text>dIDP + H2O = dIMP + phosphate + H(+)</text>
        <dbReference type="Rhea" id="RHEA:35211"/>
        <dbReference type="ChEBI" id="CHEBI:15377"/>
        <dbReference type="ChEBI" id="CHEBI:15378"/>
        <dbReference type="ChEBI" id="CHEBI:43474"/>
        <dbReference type="ChEBI" id="CHEBI:61194"/>
        <dbReference type="ChEBI" id="CHEBI:62286"/>
        <dbReference type="EC" id="3.6.1.64"/>
    </reaction>
    <physiologicalReaction direction="left-to-right" evidence="16">
        <dbReference type="Rhea" id="RHEA:35212"/>
    </physiologicalReaction>
</comment>
<evidence type="ECO:0000256" key="14">
    <source>
        <dbReference type="ARBA" id="ARBA00047661"/>
    </source>
</evidence>
<dbReference type="InterPro" id="IPR054754">
    <property type="entry name" value="NudT16"/>
</dbReference>
<evidence type="ECO:0000256" key="15">
    <source>
        <dbReference type="ARBA" id="ARBA00047875"/>
    </source>
</evidence>
<dbReference type="GO" id="GO:1990003">
    <property type="term" value="F:IDP phosphatase activity"/>
    <property type="evidence" value="ECO:0007669"/>
    <property type="project" value="UniProtKB-EC"/>
</dbReference>
<dbReference type="EMBL" id="HAAD01001924">
    <property type="protein sequence ID" value="CDG68156.1"/>
    <property type="molecule type" value="mRNA"/>
</dbReference>
<dbReference type="GO" id="GO:0030515">
    <property type="term" value="F:snoRNA binding"/>
    <property type="evidence" value="ECO:0007669"/>
    <property type="project" value="TreeGrafter"/>
</dbReference>
<dbReference type="InterPro" id="IPR000086">
    <property type="entry name" value="NUDIX_hydrolase_dom"/>
</dbReference>
<keyword evidence="6" id="KW-0539">Nucleus</keyword>
<dbReference type="SUPFAM" id="SSF55811">
    <property type="entry name" value="Nudix"/>
    <property type="match status" value="1"/>
</dbReference>
<proteinExistence type="evidence at transcript level"/>
<feature type="domain" description="Nudix hydrolase" evidence="17">
    <location>
        <begin position="29"/>
        <end position="171"/>
    </location>
</feature>
<feature type="non-terminal residue" evidence="18">
    <location>
        <position position="1"/>
    </location>
</feature>
<accession>T2M806</accession>
<evidence type="ECO:0000256" key="16">
    <source>
        <dbReference type="ARBA" id="ARBA00048945"/>
    </source>
</evidence>
<gene>
    <name evidence="18" type="primary">NUDT16</name>
</gene>
<dbReference type="GO" id="GO:0009117">
    <property type="term" value="P:nucleotide metabolic process"/>
    <property type="evidence" value="ECO:0007669"/>
    <property type="project" value="UniProtKB-KW"/>
</dbReference>
<dbReference type="GO" id="GO:0140933">
    <property type="term" value="F:5'-(N(7)-methylguanosine 5'-triphospho)-[mRNA] hydrolase activity"/>
    <property type="evidence" value="ECO:0007669"/>
    <property type="project" value="UniProtKB-EC"/>
</dbReference>
<evidence type="ECO:0000256" key="5">
    <source>
        <dbReference type="ARBA" id="ARBA00023080"/>
    </source>
</evidence>
<dbReference type="PANTHER" id="PTHR31699:SF1">
    <property type="entry name" value="U8 SNORNA-DECAPPING ENZYME"/>
    <property type="match status" value="1"/>
</dbReference>
<dbReference type="AlphaFoldDB" id="T2M806"/>
<comment type="similarity">
    <text evidence="7">Belongs to the Nudix hydrolase family. NUDT16 subfamily.</text>
</comment>
<organism evidence="18">
    <name type="scientific">Hydra vulgaris</name>
    <name type="common">Hydra</name>
    <name type="synonym">Hydra attenuata</name>
    <dbReference type="NCBI Taxonomy" id="6087"/>
    <lineage>
        <taxon>Eukaryota</taxon>
        <taxon>Metazoa</taxon>
        <taxon>Cnidaria</taxon>
        <taxon>Hydrozoa</taxon>
        <taxon>Hydroidolina</taxon>
        <taxon>Anthoathecata</taxon>
        <taxon>Aplanulata</taxon>
        <taxon>Hydridae</taxon>
        <taxon>Hydra</taxon>
    </lineage>
</organism>
<evidence type="ECO:0000256" key="8">
    <source>
        <dbReference type="ARBA" id="ARBA00038899"/>
    </source>
</evidence>
<dbReference type="Pfam" id="PF22327">
    <property type="entry name" value="Nudt16-like"/>
    <property type="match status" value="1"/>
</dbReference>
<dbReference type="OrthoDB" id="5950381at2759"/>
<evidence type="ECO:0000256" key="11">
    <source>
        <dbReference type="ARBA" id="ARBA00041656"/>
    </source>
</evidence>
<dbReference type="GO" id="GO:0005730">
    <property type="term" value="C:nucleolus"/>
    <property type="evidence" value="ECO:0007669"/>
    <property type="project" value="UniProtKB-SubCell"/>
</dbReference>
<evidence type="ECO:0000256" key="6">
    <source>
        <dbReference type="ARBA" id="ARBA00023242"/>
    </source>
</evidence>
<comment type="subcellular location">
    <subcellularLocation>
        <location evidence="2">Nucleus</location>
        <location evidence="2">Nucleolus</location>
    </subcellularLocation>
    <subcellularLocation>
        <location evidence="3">Nucleus</location>
        <location evidence="3">Nucleoplasm</location>
    </subcellularLocation>
</comment>
<dbReference type="PANTHER" id="PTHR31699">
    <property type="entry name" value="NUDIX T16 FAMILY MEMBER"/>
    <property type="match status" value="1"/>
</dbReference>
<dbReference type="GO" id="GO:0016077">
    <property type="term" value="P:sno(s)RNA catabolic process"/>
    <property type="evidence" value="ECO:0007669"/>
    <property type="project" value="TreeGrafter"/>
</dbReference>
<dbReference type="GO" id="GO:0006402">
    <property type="term" value="P:mRNA catabolic process"/>
    <property type="evidence" value="ECO:0007669"/>
    <property type="project" value="TreeGrafter"/>
</dbReference>
<comment type="cofactor">
    <cofactor evidence="1">
        <name>Co(2+)</name>
        <dbReference type="ChEBI" id="CHEBI:48828"/>
    </cofactor>
</comment>
<comment type="catalytic activity">
    <reaction evidence="14">
        <text>a 5'-end (N(7)-methyl 5'-triphosphoguanosine)-ribonucleoside in mRNA + H2O = N(7)-methyl-GDP + a 5'-end phospho-ribonucleoside in mRNA + 2 H(+)</text>
        <dbReference type="Rhea" id="RHEA:67484"/>
        <dbReference type="Rhea" id="RHEA-COMP:15692"/>
        <dbReference type="Rhea" id="RHEA-COMP:17167"/>
        <dbReference type="ChEBI" id="CHEBI:15377"/>
        <dbReference type="ChEBI" id="CHEBI:15378"/>
        <dbReference type="ChEBI" id="CHEBI:63714"/>
        <dbReference type="ChEBI" id="CHEBI:138282"/>
        <dbReference type="ChEBI" id="CHEBI:156461"/>
        <dbReference type="EC" id="3.6.1.62"/>
    </reaction>
    <physiologicalReaction direction="left-to-right" evidence="14">
        <dbReference type="Rhea" id="RHEA:67485"/>
    </physiologicalReaction>
</comment>